<dbReference type="EC" id="2.4.-.-" evidence="6"/>
<accession>A0A2C9D9L8</accession>
<evidence type="ECO:0000313" key="6">
    <source>
        <dbReference type="EMBL" id="SON56987.1"/>
    </source>
</evidence>
<dbReference type="Proteomes" id="UP000223606">
    <property type="component" value="Chromosome 1"/>
</dbReference>
<organism evidence="6 7">
    <name type="scientific">Hartmannibacter diazotrophicus</name>
    <dbReference type="NCBI Taxonomy" id="1482074"/>
    <lineage>
        <taxon>Bacteria</taxon>
        <taxon>Pseudomonadati</taxon>
        <taxon>Pseudomonadota</taxon>
        <taxon>Alphaproteobacteria</taxon>
        <taxon>Hyphomicrobiales</taxon>
        <taxon>Pleomorphomonadaceae</taxon>
        <taxon>Hartmannibacter</taxon>
    </lineage>
</organism>
<dbReference type="Gene3D" id="3.40.50.2000">
    <property type="entry name" value="Glycogen Phosphorylase B"/>
    <property type="match status" value="2"/>
</dbReference>
<evidence type="ECO:0000256" key="1">
    <source>
        <dbReference type="ARBA" id="ARBA00009481"/>
    </source>
</evidence>
<proteinExistence type="inferred from homology"/>
<keyword evidence="7" id="KW-1185">Reference proteome</keyword>
<dbReference type="PANTHER" id="PTHR12526">
    <property type="entry name" value="GLYCOSYLTRANSFERASE"/>
    <property type="match status" value="1"/>
</dbReference>
<dbReference type="GO" id="GO:0016757">
    <property type="term" value="F:glycosyltransferase activity"/>
    <property type="evidence" value="ECO:0007669"/>
    <property type="project" value="UniProtKB-KW"/>
</dbReference>
<name>A0A2C9D9L8_9HYPH</name>
<dbReference type="InterPro" id="IPR001296">
    <property type="entry name" value="Glyco_trans_1"/>
</dbReference>
<keyword evidence="3 6" id="KW-0808">Transferase</keyword>
<dbReference type="EMBL" id="LT960614">
    <property type="protein sequence ID" value="SON56987.1"/>
    <property type="molecule type" value="Genomic_DNA"/>
</dbReference>
<dbReference type="Pfam" id="PF13439">
    <property type="entry name" value="Glyco_transf_4"/>
    <property type="match status" value="1"/>
</dbReference>
<feature type="domain" description="Glycosyl transferase family 1" evidence="4">
    <location>
        <begin position="199"/>
        <end position="364"/>
    </location>
</feature>
<evidence type="ECO:0000256" key="3">
    <source>
        <dbReference type="ARBA" id="ARBA00022679"/>
    </source>
</evidence>
<evidence type="ECO:0000259" key="4">
    <source>
        <dbReference type="Pfam" id="PF00534"/>
    </source>
</evidence>
<dbReference type="PANTHER" id="PTHR12526:SF640">
    <property type="entry name" value="COLANIC ACID BIOSYNTHESIS GLYCOSYLTRANSFERASE WCAL-RELATED"/>
    <property type="match status" value="1"/>
</dbReference>
<dbReference type="SUPFAM" id="SSF53756">
    <property type="entry name" value="UDP-Glycosyltransferase/glycogen phosphorylase"/>
    <property type="match status" value="1"/>
</dbReference>
<keyword evidence="6" id="KW-0167">Capsid protein</keyword>
<evidence type="ECO:0000259" key="5">
    <source>
        <dbReference type="Pfam" id="PF13439"/>
    </source>
</evidence>
<keyword evidence="6" id="KW-0946">Virion</keyword>
<comment type="similarity">
    <text evidence="1">Belongs to the glycosyltransferase group 1 family. Glycosyltransferase 4 subfamily.</text>
</comment>
<dbReference type="AlphaFoldDB" id="A0A2C9D9L8"/>
<evidence type="ECO:0000256" key="2">
    <source>
        <dbReference type="ARBA" id="ARBA00022676"/>
    </source>
</evidence>
<sequence length="389" mass="41984">MAEDTGASGRRETTRTVLQLLPALGDGGVEKSAVEMARFTTGKGWKSLVVSRGGDLVGAVEAGGARHLTMPVGAKMPWAILTNARRLGALIDREDVDLVHARSRAPAWAGWLAVQYFSRRKPAFLTTFHGTYGHKGALKRAYNAVMLKGPWVIANSGFIRDHIVEVYGYPRDRIVVAERGVDETTFDPGRIGAEECAAIRAELAVPEGVPLLLMVGRLTRWKGHHVLIEALAGIQTPFVCAFAGDGGKDGYRAELERTVAEKSLGERIRFLGSRRDIPNLNAAADIAFSCSTDPEAFGRVAIEAMAMATPIIASAHGGSLETVVDGETGLLVPPGDADALREAIRSLIDDPQRRQRIGEAGRRRVLAEFTTRATCEKEFSAYEAVLRDG</sequence>
<dbReference type="CDD" id="cd03819">
    <property type="entry name" value="GT4_WavL-like"/>
    <property type="match status" value="1"/>
</dbReference>
<gene>
    <name evidence="6" type="primary">cotSA_1</name>
    <name evidence="6" type="ORF">HDIA_3446</name>
</gene>
<protein>
    <submittedName>
        <fullName evidence="6">Spore coat protein SA</fullName>
        <ecNumber evidence="6">2.4.-.-</ecNumber>
    </submittedName>
</protein>
<dbReference type="KEGG" id="hdi:HDIA_3446"/>
<feature type="domain" description="Glycosyltransferase subfamily 4-like N-terminal" evidence="5">
    <location>
        <begin position="27"/>
        <end position="183"/>
    </location>
</feature>
<reference evidence="7" key="1">
    <citation type="submission" date="2017-09" db="EMBL/GenBank/DDBJ databases">
        <title>Genome sequence of Nannocystis excedens DSM 71.</title>
        <authorList>
            <person name="Blom J."/>
        </authorList>
    </citation>
    <scope>NUCLEOTIDE SEQUENCE [LARGE SCALE GENOMIC DNA]</scope>
    <source>
        <strain evidence="7">type strain: E19</strain>
    </source>
</reference>
<dbReference type="RefSeq" id="WP_162292662.1">
    <property type="nucleotide sequence ID" value="NZ_LT960614.1"/>
</dbReference>
<keyword evidence="2 6" id="KW-0328">Glycosyltransferase</keyword>
<dbReference type="InterPro" id="IPR028098">
    <property type="entry name" value="Glyco_trans_4-like_N"/>
</dbReference>
<dbReference type="Pfam" id="PF00534">
    <property type="entry name" value="Glycos_transf_1"/>
    <property type="match status" value="1"/>
</dbReference>
<evidence type="ECO:0000313" key="7">
    <source>
        <dbReference type="Proteomes" id="UP000223606"/>
    </source>
</evidence>